<proteinExistence type="predicted"/>
<name>A0ABS0Z9A5_9GAMM</name>
<dbReference type="EMBL" id="JAEMUH010000005">
    <property type="protein sequence ID" value="MBJ7550240.1"/>
    <property type="molecule type" value="Genomic_DNA"/>
</dbReference>
<comment type="caution">
    <text evidence="1">The sequence shown here is derived from an EMBL/GenBank/DDBJ whole genome shotgun (WGS) entry which is preliminary data.</text>
</comment>
<organism evidence="1 2">
    <name type="scientific">Marinomonas ostreistagni</name>
    <dbReference type="NCBI Taxonomy" id="359209"/>
    <lineage>
        <taxon>Bacteria</taxon>
        <taxon>Pseudomonadati</taxon>
        <taxon>Pseudomonadota</taxon>
        <taxon>Gammaproteobacteria</taxon>
        <taxon>Oceanospirillales</taxon>
        <taxon>Oceanospirillaceae</taxon>
        <taxon>Marinomonas</taxon>
    </lineage>
</organism>
<dbReference type="NCBIfam" id="TIGR02574">
    <property type="entry name" value="stabl_TIGR02574"/>
    <property type="match status" value="1"/>
</dbReference>
<gene>
    <name evidence="1" type="ORF">JHD44_06075</name>
</gene>
<dbReference type="Proteomes" id="UP000598488">
    <property type="component" value="Unassembled WGS sequence"/>
</dbReference>
<protein>
    <submittedName>
        <fullName evidence="1">Addiction module protein</fullName>
    </submittedName>
</protein>
<sequence length="66" mass="7646">MNIEHLSTEEKVQLAEKLWESAYQEQSSAPISDEQKAILDARSAAFEKDQNIGTEWHLLKKQLMEE</sequence>
<dbReference type="RefSeq" id="WP_199461877.1">
    <property type="nucleotide sequence ID" value="NZ_JAEMUH010000005.1"/>
</dbReference>
<evidence type="ECO:0000313" key="1">
    <source>
        <dbReference type="EMBL" id="MBJ7550240.1"/>
    </source>
</evidence>
<evidence type="ECO:0000313" key="2">
    <source>
        <dbReference type="Proteomes" id="UP000598488"/>
    </source>
</evidence>
<dbReference type="Pfam" id="PF09720">
    <property type="entry name" value="Unstab_antitox"/>
    <property type="match status" value="1"/>
</dbReference>
<dbReference type="InterPro" id="IPR013406">
    <property type="entry name" value="CHP02574_addiction_mod"/>
</dbReference>
<keyword evidence="2" id="KW-1185">Reference proteome</keyword>
<accession>A0ABS0Z9A5</accession>
<reference evidence="1 2" key="1">
    <citation type="submission" date="2020-12" db="EMBL/GenBank/DDBJ databases">
        <title>Comparative genome analysis of fungal antagonists Marinomonas ostreistagni 398 and M. spartinae 468.</title>
        <authorList>
            <person name="Fields J.L."/>
            <person name="Mavrodi O.V."/>
            <person name="Biber P.D."/>
            <person name="Indest K.J."/>
            <person name="Mavrodi D.V."/>
        </authorList>
    </citation>
    <scope>NUCLEOTIDE SEQUENCE [LARGE SCALE GENOMIC DNA]</scope>
    <source>
        <strain evidence="1 2">USM7</strain>
    </source>
</reference>